<feature type="compositionally biased region" description="Polar residues" evidence="1">
    <location>
        <begin position="224"/>
        <end position="243"/>
    </location>
</feature>
<reference evidence="3 4" key="1">
    <citation type="journal article" date="2016" name="Sci. Rep.">
        <title>Insights into Adaptations to a Near-Obligate Nematode Endoparasitic Lifestyle from the Finished Genome of Drechmeria coniospora.</title>
        <authorList>
            <person name="Zhang L."/>
            <person name="Zhou Z."/>
            <person name="Guo Q."/>
            <person name="Fokkens L."/>
            <person name="Miskei M."/>
            <person name="Pocsi I."/>
            <person name="Zhang W."/>
            <person name="Chen M."/>
            <person name="Wang L."/>
            <person name="Sun Y."/>
            <person name="Donzelli B.G."/>
            <person name="Gibson D.M."/>
            <person name="Nelson D.R."/>
            <person name="Luo J.G."/>
            <person name="Rep M."/>
            <person name="Liu H."/>
            <person name="Yang S."/>
            <person name="Wang J."/>
            <person name="Krasnoff S.B."/>
            <person name="Xu Y."/>
            <person name="Molnar I."/>
            <person name="Lin M."/>
        </authorList>
    </citation>
    <scope>NUCLEOTIDE SEQUENCE [LARGE SCALE GENOMIC DNA]</scope>
    <source>
        <strain evidence="3 4">ARSEF 6962</strain>
    </source>
</reference>
<organism evidence="3 4">
    <name type="scientific">Drechmeria coniospora</name>
    <name type="common">Nematophagous fungus</name>
    <name type="synonym">Meria coniospora</name>
    <dbReference type="NCBI Taxonomy" id="98403"/>
    <lineage>
        <taxon>Eukaryota</taxon>
        <taxon>Fungi</taxon>
        <taxon>Dikarya</taxon>
        <taxon>Ascomycota</taxon>
        <taxon>Pezizomycotina</taxon>
        <taxon>Sordariomycetes</taxon>
        <taxon>Hypocreomycetidae</taxon>
        <taxon>Hypocreales</taxon>
        <taxon>Ophiocordycipitaceae</taxon>
        <taxon>Drechmeria</taxon>
    </lineage>
</organism>
<dbReference type="GeneID" id="63713381"/>
<feature type="transmembrane region" description="Helical" evidence="2">
    <location>
        <begin position="7"/>
        <end position="28"/>
    </location>
</feature>
<proteinExistence type="predicted"/>
<evidence type="ECO:0000313" key="4">
    <source>
        <dbReference type="Proteomes" id="UP000076580"/>
    </source>
</evidence>
<feature type="transmembrane region" description="Helical" evidence="2">
    <location>
        <begin position="34"/>
        <end position="57"/>
    </location>
</feature>
<feature type="compositionally biased region" description="Polar residues" evidence="1">
    <location>
        <begin position="94"/>
        <end position="108"/>
    </location>
</feature>
<comment type="caution">
    <text evidence="3">The sequence shown here is derived from an EMBL/GenBank/DDBJ whole genome shotgun (WGS) entry which is preliminary data.</text>
</comment>
<protein>
    <submittedName>
        <fullName evidence="3">Uncharacterized protein</fullName>
    </submittedName>
</protein>
<keyword evidence="2" id="KW-0472">Membrane</keyword>
<dbReference type="RefSeq" id="XP_040658958.1">
    <property type="nucleotide sequence ID" value="XM_040798075.1"/>
</dbReference>
<dbReference type="OrthoDB" id="4492972at2759"/>
<feature type="region of interest" description="Disordered" evidence="1">
    <location>
        <begin position="60"/>
        <end position="143"/>
    </location>
</feature>
<evidence type="ECO:0000256" key="1">
    <source>
        <dbReference type="SAM" id="MobiDB-lite"/>
    </source>
</evidence>
<dbReference type="Proteomes" id="UP000076580">
    <property type="component" value="Chromosome 01"/>
</dbReference>
<evidence type="ECO:0000313" key="3">
    <source>
        <dbReference type="EMBL" id="KYK59606.1"/>
    </source>
</evidence>
<feature type="compositionally biased region" description="Polar residues" evidence="1">
    <location>
        <begin position="254"/>
        <end position="265"/>
    </location>
</feature>
<evidence type="ECO:0000256" key="2">
    <source>
        <dbReference type="SAM" id="Phobius"/>
    </source>
</evidence>
<dbReference type="InParanoid" id="A0A151GR79"/>
<keyword evidence="2" id="KW-0812">Transmembrane</keyword>
<keyword evidence="4" id="KW-1185">Reference proteome</keyword>
<accession>A0A151GR79</accession>
<feature type="compositionally biased region" description="Low complexity" evidence="1">
    <location>
        <begin position="77"/>
        <end position="93"/>
    </location>
</feature>
<keyword evidence="2" id="KW-1133">Transmembrane helix</keyword>
<name>A0A151GR79_DRECN</name>
<dbReference type="AlphaFoldDB" id="A0A151GR79"/>
<gene>
    <name evidence="3" type="ORF">DCS_00738</name>
</gene>
<dbReference type="EMBL" id="LAYC01000001">
    <property type="protein sequence ID" value="KYK59606.1"/>
    <property type="molecule type" value="Genomic_DNA"/>
</dbReference>
<sequence length="265" mass="28587">MALINPVHAFIVPFLVVATTPLAILAVITTTLAFSILLCRVIVVYLGVALSLVPSYLGNHTSRPRRRQRHLEDSYRRLSSATSSTYSTHSTHSNENISPTMVTQQQTLYRRRHRRPSNVSAGTVTGTSIVSAGSTTPVGDTGLGLMPSVGAERDFEGIGGWRSAQDDDDETWTTINSRFEYPDRTYTRSHHRTPSGGPATPGESGLLMMKSARGQSPEGPPSPNSSRARTPSVSRTSVASMANSDGHFPLGMSPTISKKLTTHPT</sequence>
<feature type="compositionally biased region" description="Polar residues" evidence="1">
    <location>
        <begin position="117"/>
        <end position="138"/>
    </location>
</feature>
<feature type="region of interest" description="Disordered" evidence="1">
    <location>
        <begin position="183"/>
        <end position="265"/>
    </location>
</feature>